<feature type="domain" description="Palmitoyltransferase DHHC" evidence="12">
    <location>
        <begin position="92"/>
        <end position="210"/>
    </location>
</feature>
<proteinExistence type="inferred from homology"/>
<evidence type="ECO:0000256" key="7">
    <source>
        <dbReference type="ARBA" id="ARBA00023288"/>
    </source>
</evidence>
<evidence type="ECO:0000256" key="9">
    <source>
        <dbReference type="ARBA" id="ARBA00048048"/>
    </source>
</evidence>
<evidence type="ECO:0000256" key="2">
    <source>
        <dbReference type="ARBA" id="ARBA00022679"/>
    </source>
</evidence>
<feature type="region of interest" description="Disordered" evidence="11">
    <location>
        <begin position="403"/>
        <end position="428"/>
    </location>
</feature>
<protein>
    <recommendedName>
        <fullName evidence="10">Palmitoyltransferase</fullName>
        <ecNumber evidence="10">2.3.1.225</ecNumber>
    </recommendedName>
</protein>
<comment type="domain">
    <text evidence="10">The DHHC domain is required for palmitoyltransferase activity.</text>
</comment>
<dbReference type="OMA" id="YLRYIPQ"/>
<dbReference type="EC" id="2.3.1.225" evidence="10"/>
<dbReference type="AlphaFoldDB" id="A0A1C7MRN0"/>
<evidence type="ECO:0000313" key="13">
    <source>
        <dbReference type="EMBL" id="OBZ79551.1"/>
    </source>
</evidence>
<feature type="region of interest" description="Disordered" evidence="11">
    <location>
        <begin position="265"/>
        <end position="384"/>
    </location>
</feature>
<feature type="transmembrane region" description="Helical" evidence="10">
    <location>
        <begin position="41"/>
        <end position="60"/>
    </location>
</feature>
<keyword evidence="6" id="KW-0564">Palmitate</keyword>
<evidence type="ECO:0000256" key="1">
    <source>
        <dbReference type="ARBA" id="ARBA00004141"/>
    </source>
</evidence>
<dbReference type="Pfam" id="PF01529">
    <property type="entry name" value="DHHC"/>
    <property type="match status" value="1"/>
</dbReference>
<gene>
    <name evidence="13" type="primary">PFA4</name>
    <name evidence="13" type="ORF">A0H81_01404</name>
</gene>
<keyword evidence="7" id="KW-0449">Lipoprotein</keyword>
<evidence type="ECO:0000256" key="11">
    <source>
        <dbReference type="SAM" id="MobiDB-lite"/>
    </source>
</evidence>
<comment type="subcellular location">
    <subcellularLocation>
        <location evidence="1">Membrane</location>
        <topology evidence="1">Multi-pass membrane protein</topology>
    </subcellularLocation>
</comment>
<evidence type="ECO:0000313" key="14">
    <source>
        <dbReference type="Proteomes" id="UP000092993"/>
    </source>
</evidence>
<evidence type="ECO:0000259" key="12">
    <source>
        <dbReference type="Pfam" id="PF01529"/>
    </source>
</evidence>
<evidence type="ECO:0000256" key="3">
    <source>
        <dbReference type="ARBA" id="ARBA00022692"/>
    </source>
</evidence>
<reference evidence="13 14" key="1">
    <citation type="submission" date="2016-03" db="EMBL/GenBank/DDBJ databases">
        <title>Whole genome sequencing of Grifola frondosa 9006-11.</title>
        <authorList>
            <person name="Min B."/>
            <person name="Park H."/>
            <person name="Kim J.-G."/>
            <person name="Cho H."/>
            <person name="Oh Y.-L."/>
            <person name="Kong W.-S."/>
            <person name="Choi I.-G."/>
        </authorList>
    </citation>
    <scope>NUCLEOTIDE SEQUENCE [LARGE SCALE GENOMIC DNA]</scope>
    <source>
        <strain evidence="13 14">9006-11</strain>
    </source>
</reference>
<accession>A0A1C7MRN0</accession>
<keyword evidence="2 10" id="KW-0808">Transferase</keyword>
<dbReference type="OrthoDB" id="331948at2759"/>
<name>A0A1C7MRN0_GRIFR</name>
<feature type="transmembrane region" description="Helical" evidence="10">
    <location>
        <begin position="170"/>
        <end position="196"/>
    </location>
</feature>
<dbReference type="EMBL" id="LUGG01000001">
    <property type="protein sequence ID" value="OBZ79551.1"/>
    <property type="molecule type" value="Genomic_DNA"/>
</dbReference>
<dbReference type="InterPro" id="IPR039859">
    <property type="entry name" value="PFA4/ZDH16/20/ERF2-like"/>
</dbReference>
<comment type="similarity">
    <text evidence="10">Belongs to the DHHC palmitoyltransferase family.</text>
</comment>
<keyword evidence="4 10" id="KW-1133">Transmembrane helix</keyword>
<dbReference type="STRING" id="5627.A0A1C7MRN0"/>
<dbReference type="Proteomes" id="UP000092993">
    <property type="component" value="Unassembled WGS sequence"/>
</dbReference>
<evidence type="ECO:0000256" key="5">
    <source>
        <dbReference type="ARBA" id="ARBA00023136"/>
    </source>
</evidence>
<evidence type="ECO:0000256" key="8">
    <source>
        <dbReference type="ARBA" id="ARBA00023315"/>
    </source>
</evidence>
<evidence type="ECO:0000256" key="6">
    <source>
        <dbReference type="ARBA" id="ARBA00023139"/>
    </source>
</evidence>
<evidence type="ECO:0000256" key="4">
    <source>
        <dbReference type="ARBA" id="ARBA00022989"/>
    </source>
</evidence>
<keyword evidence="3 10" id="KW-0812">Transmembrane</keyword>
<dbReference type="GO" id="GO:0016020">
    <property type="term" value="C:membrane"/>
    <property type="evidence" value="ECO:0007669"/>
    <property type="project" value="UniProtKB-SubCell"/>
</dbReference>
<feature type="compositionally biased region" description="Low complexity" evidence="11">
    <location>
        <begin position="350"/>
        <end position="361"/>
    </location>
</feature>
<feature type="non-terminal residue" evidence="13">
    <location>
        <position position="443"/>
    </location>
</feature>
<feature type="transmembrane region" description="Helical" evidence="10">
    <location>
        <begin position="6"/>
        <end position="29"/>
    </location>
</feature>
<comment type="caution">
    <text evidence="13">The sequence shown here is derived from an EMBL/GenBank/DDBJ whole genome shotgun (WGS) entry which is preliminary data.</text>
</comment>
<dbReference type="PROSITE" id="PS50216">
    <property type="entry name" value="DHHC"/>
    <property type="match status" value="1"/>
</dbReference>
<sequence length="443" mass="50533">MGRLAGRLFVGFTLCLISFIAYSSQIFIIWPWYGRVLSIELLTLLVPFNFLVGMLLWNYYLCVTTDPGGVPRSWRPDLHDLNGYEVKKLTRGPRYCRTCESYKPPRSHHCRQYHHCPWVNNCVGHFNYGHFIRFLFYVDLACSYHLAMVTRRVYSTVGGRYWDEPSGRELIFIVLNYASCIPVLLAVGGFSIYHFYALMGNSTTIEGWEKDKAATLVRRGKIRENLGVKRNISSMLGSNPLLWCCPSVPPGNGLKYPLAEGDDSIEEAWPPRDPNAYVYPDEDPDHKFTLPDSPWTYQNGSLNPELHPSNSRLSSSSTRRRKKQPDAARGAHSSVPPYHPDYNDTSTYPSHLSSSGSAVSSGDEDYYEDSRSARAVPVRRGSEGYEVQPIDRELLLRRYIEDRTTEPGRYQRYIPDPPSDADTDDDEQIPLAEKVEMWRTAGS</sequence>
<evidence type="ECO:0000256" key="10">
    <source>
        <dbReference type="RuleBase" id="RU079119"/>
    </source>
</evidence>
<comment type="catalytic activity">
    <reaction evidence="9 10">
        <text>L-cysteinyl-[protein] + hexadecanoyl-CoA = S-hexadecanoyl-L-cysteinyl-[protein] + CoA</text>
        <dbReference type="Rhea" id="RHEA:36683"/>
        <dbReference type="Rhea" id="RHEA-COMP:10131"/>
        <dbReference type="Rhea" id="RHEA-COMP:11032"/>
        <dbReference type="ChEBI" id="CHEBI:29950"/>
        <dbReference type="ChEBI" id="CHEBI:57287"/>
        <dbReference type="ChEBI" id="CHEBI:57379"/>
        <dbReference type="ChEBI" id="CHEBI:74151"/>
        <dbReference type="EC" id="2.3.1.225"/>
    </reaction>
</comment>
<keyword evidence="5 10" id="KW-0472">Membrane</keyword>
<keyword evidence="14" id="KW-1185">Reference proteome</keyword>
<dbReference type="GO" id="GO:0019706">
    <property type="term" value="F:protein-cysteine S-palmitoyltransferase activity"/>
    <property type="evidence" value="ECO:0007669"/>
    <property type="project" value="UniProtKB-EC"/>
</dbReference>
<dbReference type="InterPro" id="IPR001594">
    <property type="entry name" value="Palmitoyltrfase_DHHC"/>
</dbReference>
<feature type="compositionally biased region" description="Acidic residues" evidence="11">
    <location>
        <begin position="419"/>
        <end position="428"/>
    </location>
</feature>
<keyword evidence="8 10" id="KW-0012">Acyltransferase</keyword>
<organism evidence="13 14">
    <name type="scientific">Grifola frondosa</name>
    <name type="common">Maitake</name>
    <name type="synonym">Polyporus frondosus</name>
    <dbReference type="NCBI Taxonomy" id="5627"/>
    <lineage>
        <taxon>Eukaryota</taxon>
        <taxon>Fungi</taxon>
        <taxon>Dikarya</taxon>
        <taxon>Basidiomycota</taxon>
        <taxon>Agaricomycotina</taxon>
        <taxon>Agaricomycetes</taxon>
        <taxon>Polyporales</taxon>
        <taxon>Grifolaceae</taxon>
        <taxon>Grifola</taxon>
    </lineage>
</organism>
<dbReference type="PANTHER" id="PTHR12246">
    <property type="entry name" value="PALMITOYLTRANSFERASE ZDHHC16"/>
    <property type="match status" value="1"/>
</dbReference>